<name>A0A839UIX7_9HYPH</name>
<dbReference type="AlphaFoldDB" id="A0A839UIX7"/>
<dbReference type="Proteomes" id="UP000554520">
    <property type="component" value="Unassembled WGS sequence"/>
</dbReference>
<sequence length="76" mass="8964">MITRSFDLYRTEYEAKLLTSGWWYSIQTVRIFGLGDLIQLVQTIDRSEKTRYWFEAAHIEKTGGNIYSGFKPFMST</sequence>
<accession>A0A839UIX7</accession>
<organism evidence="1 2">
    <name type="scientific">Phyllobacterium trifolii</name>
    <dbReference type="NCBI Taxonomy" id="300193"/>
    <lineage>
        <taxon>Bacteria</taxon>
        <taxon>Pseudomonadati</taxon>
        <taxon>Pseudomonadota</taxon>
        <taxon>Alphaproteobacteria</taxon>
        <taxon>Hyphomicrobiales</taxon>
        <taxon>Phyllobacteriaceae</taxon>
        <taxon>Phyllobacterium</taxon>
    </lineage>
</organism>
<dbReference type="EMBL" id="JACHXN010000020">
    <property type="protein sequence ID" value="MBB3148489.1"/>
    <property type="molecule type" value="Genomic_DNA"/>
</dbReference>
<reference evidence="1 2" key="1">
    <citation type="submission" date="2020-08" db="EMBL/GenBank/DDBJ databases">
        <title>Genomic Encyclopedia of Type Strains, Phase III (KMG-III): the genomes of soil and plant-associated and newly described type strains.</title>
        <authorList>
            <person name="Whitman W."/>
        </authorList>
    </citation>
    <scope>NUCLEOTIDE SEQUENCE [LARGE SCALE GENOMIC DNA]</scope>
    <source>
        <strain evidence="1 2">CECT 7015</strain>
    </source>
</reference>
<proteinExistence type="predicted"/>
<evidence type="ECO:0000313" key="2">
    <source>
        <dbReference type="Proteomes" id="UP000554520"/>
    </source>
</evidence>
<evidence type="ECO:0000313" key="1">
    <source>
        <dbReference type="EMBL" id="MBB3148489.1"/>
    </source>
</evidence>
<keyword evidence="2" id="KW-1185">Reference proteome</keyword>
<gene>
    <name evidence="1" type="ORF">FHS21_004937</name>
</gene>
<protein>
    <submittedName>
        <fullName evidence="1">Uncharacterized protein</fullName>
    </submittedName>
</protein>
<comment type="caution">
    <text evidence="1">The sequence shown here is derived from an EMBL/GenBank/DDBJ whole genome shotgun (WGS) entry which is preliminary data.</text>
</comment>